<dbReference type="AlphaFoldDB" id="A0A9N8D415"/>
<evidence type="ECO:0000256" key="4">
    <source>
        <dbReference type="SAM" id="Phobius"/>
    </source>
</evidence>
<gene>
    <name evidence="5" type="ORF">SEMRO_1_G000010.1</name>
</gene>
<keyword evidence="4" id="KW-1133">Transmembrane helix</keyword>
<feature type="compositionally biased region" description="Polar residues" evidence="3">
    <location>
        <begin position="357"/>
        <end position="373"/>
    </location>
</feature>
<dbReference type="EMBL" id="CAICTM010000001">
    <property type="protein sequence ID" value="CAB9496022.1"/>
    <property type="molecule type" value="Genomic_DNA"/>
</dbReference>
<feature type="region of interest" description="Disordered" evidence="3">
    <location>
        <begin position="306"/>
        <end position="341"/>
    </location>
</feature>
<dbReference type="PANTHER" id="PTHR48009">
    <property type="entry name" value="LEUCINE-RICH REPEAT (LRR) FAMILY PROTEIN"/>
    <property type="match status" value="1"/>
</dbReference>
<evidence type="ECO:0000313" key="5">
    <source>
        <dbReference type="EMBL" id="CAB9496022.1"/>
    </source>
</evidence>
<dbReference type="SUPFAM" id="SSF52058">
    <property type="entry name" value="L domain-like"/>
    <property type="match status" value="1"/>
</dbReference>
<feature type="compositionally biased region" description="Polar residues" evidence="3">
    <location>
        <begin position="50"/>
        <end position="64"/>
    </location>
</feature>
<keyword evidence="6" id="KW-1185">Reference proteome</keyword>
<evidence type="ECO:0000313" key="6">
    <source>
        <dbReference type="Proteomes" id="UP001153069"/>
    </source>
</evidence>
<keyword evidence="4" id="KW-0812">Transmembrane</keyword>
<evidence type="ECO:0000256" key="1">
    <source>
        <dbReference type="ARBA" id="ARBA00022614"/>
    </source>
</evidence>
<protein>
    <submittedName>
        <fullName evidence="5">Leucine Rich Repeat</fullName>
    </submittedName>
</protein>
<comment type="caution">
    <text evidence="5">The sequence shown here is derived from an EMBL/GenBank/DDBJ whole genome shotgun (WGS) entry which is preliminary data.</text>
</comment>
<feature type="region of interest" description="Disordered" evidence="3">
    <location>
        <begin position="50"/>
        <end position="69"/>
    </location>
</feature>
<organism evidence="5 6">
    <name type="scientific">Seminavis robusta</name>
    <dbReference type="NCBI Taxonomy" id="568900"/>
    <lineage>
        <taxon>Eukaryota</taxon>
        <taxon>Sar</taxon>
        <taxon>Stramenopiles</taxon>
        <taxon>Ochrophyta</taxon>
        <taxon>Bacillariophyta</taxon>
        <taxon>Bacillariophyceae</taxon>
        <taxon>Bacillariophycidae</taxon>
        <taxon>Naviculales</taxon>
        <taxon>Naviculaceae</taxon>
        <taxon>Seminavis</taxon>
    </lineage>
</organism>
<dbReference type="InterPro" id="IPR032675">
    <property type="entry name" value="LRR_dom_sf"/>
</dbReference>
<evidence type="ECO:0000256" key="3">
    <source>
        <dbReference type="SAM" id="MobiDB-lite"/>
    </source>
</evidence>
<proteinExistence type="predicted"/>
<feature type="region of interest" description="Disordered" evidence="3">
    <location>
        <begin position="354"/>
        <end position="383"/>
    </location>
</feature>
<dbReference type="OrthoDB" id="47890at2759"/>
<keyword evidence="1" id="KW-0433">Leucine-rich repeat</keyword>
<dbReference type="FunFam" id="3.80.10.10:FF:000041">
    <property type="entry name" value="LRR receptor-like serine/threonine-protein kinase ERECTA"/>
    <property type="match status" value="1"/>
</dbReference>
<feature type="compositionally biased region" description="Gly residues" evidence="3">
    <location>
        <begin position="314"/>
        <end position="324"/>
    </location>
</feature>
<keyword evidence="4" id="KW-0472">Membrane</keyword>
<reference evidence="5" key="1">
    <citation type="submission" date="2020-06" db="EMBL/GenBank/DDBJ databases">
        <authorList>
            <consortium name="Plant Systems Biology data submission"/>
        </authorList>
    </citation>
    <scope>NUCLEOTIDE SEQUENCE</scope>
    <source>
        <strain evidence="5">D6</strain>
    </source>
</reference>
<dbReference type="Gene3D" id="3.80.10.10">
    <property type="entry name" value="Ribonuclease Inhibitor"/>
    <property type="match status" value="1"/>
</dbReference>
<dbReference type="Proteomes" id="UP001153069">
    <property type="component" value="Unassembled WGS sequence"/>
</dbReference>
<name>A0A9N8D415_9STRA</name>
<evidence type="ECO:0000256" key="2">
    <source>
        <dbReference type="ARBA" id="ARBA00022737"/>
    </source>
</evidence>
<accession>A0A9N8D415</accession>
<dbReference type="PANTHER" id="PTHR48009:SF16">
    <property type="entry name" value="LEUCINE-RICH REPEAT-CONTAINING N-TERMINAL PLANT-TYPE DOMAIN-CONTAINING PROTEIN"/>
    <property type="match status" value="1"/>
</dbReference>
<feature type="transmembrane region" description="Helical" evidence="4">
    <location>
        <begin position="168"/>
        <end position="192"/>
    </location>
</feature>
<dbReference type="InterPro" id="IPR053213">
    <property type="entry name" value="RLP29"/>
</dbReference>
<sequence length="656" mass="70705">MMTSNFGKSDRADPHELEANRYIGTAGQNFQDILVDVRRAAMSNGGNLYNNAETTAGRDSQPLSQPGIGTVANSALGPGAHPVGAPGSAAPISRLEEDIVRQDVQAPWDIDGSVQFTTENFSSLEFNNGLVQARRVSSEFLTGENDLPRAEMVDTQVDLQERERKKHFLYMALPFSLCVLLLAVVAIVLLLLENDSSSAVPGFQDDKHSNFESGNFSSDAAWSWDLPFSIPNSTLHALVQDPFGNVTPQSQAYEWMIRDPYLNNYPKQRLRQRFAMAVLYYATMGEEWSHQGGGVVTILTDSPDILGGSNRNNGQGGGNNGGHGESNRRGQGGHRSLGPGWSRMLHGGTAVPCQANRGLQQGANGSRGEQTAQAKPGSMGELNITSEPWLSSVSECNWYSTAATRRSGVCNQNGTLVFLGIMQNNLQGTLPLEVGLLSSLEVLELARNSIRGTIPTGIFALSNLRQLTLHQNQLTGTLPREVGLLSNTLTWVTLLSNELTGTVPQELYMLSKLTQLQLGDTRLIGPIPSNIGFRFPQLKVLQLNRSPFRGSLPSTIGLMTALTQLGLHETRLSATLPTELGGCTRLKQLLGKKNNISGTLPSELGLLTRMQTINLEGNPGLNGCIPKALGAINNTLLAFKISGTAMTGTVPHELVA</sequence>
<keyword evidence="2" id="KW-0677">Repeat</keyword>